<dbReference type="PaxDb" id="263820-PTO0020"/>
<accession>Q6L346</accession>
<dbReference type="InterPro" id="IPR050226">
    <property type="entry name" value="NagZ_Beta-hexosaminidase"/>
</dbReference>
<dbReference type="SUPFAM" id="SSF51445">
    <property type="entry name" value="(Trans)glycosidases"/>
    <property type="match status" value="1"/>
</dbReference>
<dbReference type="InterPro" id="IPR001764">
    <property type="entry name" value="Glyco_hydro_3_N"/>
</dbReference>
<dbReference type="HOGENOM" id="CLU_602196_0_0_2"/>
<dbReference type="InterPro" id="IPR017853">
    <property type="entry name" value="GH"/>
</dbReference>
<dbReference type="AlphaFoldDB" id="Q6L346"/>
<dbReference type="OrthoDB" id="30657at2157"/>
<organism evidence="7 8">
    <name type="scientific">Picrophilus torridus (strain ATCC 700027 / DSM 9790 / JCM 10055 / NBRC 100828 / KAW 2/3)</name>
    <dbReference type="NCBI Taxonomy" id="1122961"/>
    <lineage>
        <taxon>Archaea</taxon>
        <taxon>Methanobacteriati</taxon>
        <taxon>Thermoplasmatota</taxon>
        <taxon>Thermoplasmata</taxon>
        <taxon>Thermoplasmatales</taxon>
        <taxon>Picrophilaceae</taxon>
        <taxon>Picrophilus</taxon>
    </lineage>
</organism>
<protein>
    <recommendedName>
        <fullName evidence="3">beta-N-acetylhexosaminidase</fullName>
        <ecNumber evidence="3">3.2.1.52</ecNumber>
    </recommendedName>
</protein>
<dbReference type="Gene3D" id="3.20.20.300">
    <property type="entry name" value="Glycoside hydrolase, family 3, N-terminal domain"/>
    <property type="match status" value="1"/>
</dbReference>
<keyword evidence="5 7" id="KW-0326">Glycosidase</keyword>
<dbReference type="InterPro" id="IPR036962">
    <property type="entry name" value="Glyco_hydro_3_N_sf"/>
</dbReference>
<dbReference type="EC" id="3.2.1.52" evidence="3"/>
<gene>
    <name evidence="7" type="ordered locus">PTO0020</name>
</gene>
<feature type="domain" description="Glycoside hydrolase family 3 N-terminal" evidence="6">
    <location>
        <begin position="18"/>
        <end position="269"/>
    </location>
</feature>
<evidence type="ECO:0000256" key="5">
    <source>
        <dbReference type="ARBA" id="ARBA00023295"/>
    </source>
</evidence>
<dbReference type="GeneID" id="2845385"/>
<keyword evidence="4 7" id="KW-0378">Hydrolase</keyword>
<sequence length="454" mass="51297">MNYGYFIETGIPGDDIENIKKFLSKLRPMHIILMRGNFSNKRELASLISKINKFYINDLKLNRPVFSIDQEGGNVIRISDIDYLPSNYCLGFINKADISRMAGLITGSELRSIGILWNHAPVLDLLESPKNPVILERSFGKNSKKVSKLGKSYINGLQSAGVAATAKHFPGHGSVIEDSHLTMPVDNRNINEIKTSMMPFVSAINSGVKSIMLSHVLYSSIDDVPASLSKRINDILRRDLNFTGVSVTDSIDMKALSSNFSIREIAMRSNADIIESVDPETSIELMDFIKVKDINRDSYKRIINLVPDDYIKMPDKGMSFISYMCVKKFRGKYLSRDIETDIIFMPNISRTLVETGRIDYKNVISMLKKRIKRINIFDYENYNGSARQVIIIGRNLHIKNYELKDLTFKKRSFYISTGINCDINNVPGGTGYISCFSTKPESVYLAILRAFGLI</sequence>
<evidence type="ECO:0000256" key="4">
    <source>
        <dbReference type="ARBA" id="ARBA00022801"/>
    </source>
</evidence>
<proteinExistence type="inferred from homology"/>
<dbReference type="Proteomes" id="UP000000438">
    <property type="component" value="Chromosome"/>
</dbReference>
<evidence type="ECO:0000256" key="1">
    <source>
        <dbReference type="ARBA" id="ARBA00001231"/>
    </source>
</evidence>
<evidence type="ECO:0000259" key="6">
    <source>
        <dbReference type="Pfam" id="PF00933"/>
    </source>
</evidence>
<dbReference type="RefSeq" id="WP_011176821.1">
    <property type="nucleotide sequence ID" value="NC_005877.1"/>
</dbReference>
<dbReference type="EMBL" id="AE017261">
    <property type="protein sequence ID" value="AAT42605.1"/>
    <property type="molecule type" value="Genomic_DNA"/>
</dbReference>
<dbReference type="GO" id="GO:0005975">
    <property type="term" value="P:carbohydrate metabolic process"/>
    <property type="evidence" value="ECO:0007669"/>
    <property type="project" value="InterPro"/>
</dbReference>
<dbReference type="PANTHER" id="PTHR30480">
    <property type="entry name" value="BETA-HEXOSAMINIDASE-RELATED"/>
    <property type="match status" value="1"/>
</dbReference>
<evidence type="ECO:0000313" key="8">
    <source>
        <dbReference type="Proteomes" id="UP000000438"/>
    </source>
</evidence>
<dbReference type="Pfam" id="PF00933">
    <property type="entry name" value="Glyco_hydro_3"/>
    <property type="match status" value="1"/>
</dbReference>
<evidence type="ECO:0000256" key="2">
    <source>
        <dbReference type="ARBA" id="ARBA00005336"/>
    </source>
</evidence>
<dbReference type="eggNOG" id="arCOG04634">
    <property type="taxonomic scope" value="Archaea"/>
</dbReference>
<dbReference type="CAZy" id="GH3">
    <property type="family name" value="Glycoside Hydrolase Family 3"/>
</dbReference>
<dbReference type="InParanoid" id="Q6L346"/>
<dbReference type="GO" id="GO:0004563">
    <property type="term" value="F:beta-N-acetylhexosaminidase activity"/>
    <property type="evidence" value="ECO:0007669"/>
    <property type="project" value="UniProtKB-EC"/>
</dbReference>
<comment type="catalytic activity">
    <reaction evidence="1">
        <text>Hydrolysis of terminal non-reducing N-acetyl-D-hexosamine residues in N-acetyl-beta-D-hexosaminides.</text>
        <dbReference type="EC" id="3.2.1.52"/>
    </reaction>
</comment>
<dbReference type="PANTHER" id="PTHR30480:SF13">
    <property type="entry name" value="BETA-HEXOSAMINIDASE"/>
    <property type="match status" value="1"/>
</dbReference>
<dbReference type="KEGG" id="pto:PTO0020"/>
<dbReference type="GO" id="GO:0009254">
    <property type="term" value="P:peptidoglycan turnover"/>
    <property type="evidence" value="ECO:0007669"/>
    <property type="project" value="TreeGrafter"/>
</dbReference>
<dbReference type="STRING" id="263820.PTO0020"/>
<evidence type="ECO:0000256" key="3">
    <source>
        <dbReference type="ARBA" id="ARBA00012663"/>
    </source>
</evidence>
<name>Q6L346_PICTO</name>
<comment type="similarity">
    <text evidence="2">Belongs to the glycosyl hydrolase 3 family.</text>
</comment>
<evidence type="ECO:0000313" key="7">
    <source>
        <dbReference type="EMBL" id="AAT42605.1"/>
    </source>
</evidence>
<reference evidence="7 8" key="1">
    <citation type="journal article" date="2004" name="Proc. Natl. Acad. Sci. U.S.A.">
        <title>Genome sequence of Picrophilus torridus and its implications for life around pH 0.</title>
        <authorList>
            <person name="Futterer O."/>
            <person name="Angelov A."/>
            <person name="Liesegang H."/>
            <person name="Gottschalk G."/>
            <person name="Schleper C."/>
            <person name="Schepers B."/>
            <person name="Dock C."/>
            <person name="Antranikian G."/>
            <person name="Liebl W."/>
        </authorList>
    </citation>
    <scope>NUCLEOTIDE SEQUENCE [LARGE SCALE GENOMIC DNA]</scope>
    <source>
        <strain evidence="8">ATCC 700027 / DSM 9790 / JCM 10055 / NBRC 100828</strain>
    </source>
</reference>